<keyword evidence="3 6" id="KW-0328">Glycosyltransferase</keyword>
<reference evidence="8" key="1">
    <citation type="submission" date="2012-11" db="EMBL/GenBank/DDBJ databases">
        <authorList>
            <person name="Lucero-Rivera Y.E."/>
            <person name="Tovar-Ramirez D."/>
        </authorList>
    </citation>
    <scope>NUCLEOTIDE SEQUENCE [LARGE SCALE GENOMIC DNA]</scope>
    <source>
        <strain evidence="8">Araruama</strain>
    </source>
</reference>
<dbReference type="PANTHER" id="PTHR19278:SF9">
    <property type="entry name" value="URIDINE 5'-MONOPHOSPHATE SYNTHASE"/>
    <property type="match status" value="1"/>
</dbReference>
<comment type="caution">
    <text evidence="6">Lacks conserved residue(s) required for the propagation of feature annotation.</text>
</comment>
<keyword evidence="6" id="KW-0460">Magnesium</keyword>
<dbReference type="AlphaFoldDB" id="A0A1V1NRY6"/>
<dbReference type="NCBIfam" id="TIGR00336">
    <property type="entry name" value="pyrE"/>
    <property type="match status" value="1"/>
</dbReference>
<feature type="binding site" evidence="6">
    <location>
        <position position="96"/>
    </location>
    <ligand>
        <name>5-phospho-alpha-D-ribose 1-diphosphate</name>
        <dbReference type="ChEBI" id="CHEBI:58017"/>
        <note>ligand shared between dimeric partners</note>
    </ligand>
</feature>
<dbReference type="UniPathway" id="UPA00070">
    <property type="reaction ID" value="UER00119"/>
</dbReference>
<comment type="subunit">
    <text evidence="6">Homodimer.</text>
</comment>
<dbReference type="InterPro" id="IPR023031">
    <property type="entry name" value="OPRT"/>
</dbReference>
<organism evidence="7 8">
    <name type="scientific">Candidatus Magnetoglobus multicellularis str. Araruama</name>
    <dbReference type="NCBI Taxonomy" id="890399"/>
    <lineage>
        <taxon>Bacteria</taxon>
        <taxon>Pseudomonadati</taxon>
        <taxon>Thermodesulfobacteriota</taxon>
        <taxon>Desulfobacteria</taxon>
        <taxon>Desulfobacterales</taxon>
        <taxon>Desulfobacteraceae</taxon>
        <taxon>Candidatus Magnetoglobus</taxon>
    </lineage>
</organism>
<evidence type="ECO:0000313" key="7">
    <source>
        <dbReference type="EMBL" id="ETR65331.1"/>
    </source>
</evidence>
<dbReference type="InterPro" id="IPR004467">
    <property type="entry name" value="Or_phspho_trans_dom"/>
</dbReference>
<keyword evidence="4 6" id="KW-0808">Transferase</keyword>
<dbReference type="EMBL" id="ATBP01002929">
    <property type="protein sequence ID" value="ETR65331.1"/>
    <property type="molecule type" value="Genomic_DNA"/>
</dbReference>
<dbReference type="Proteomes" id="UP000189670">
    <property type="component" value="Unassembled WGS sequence"/>
</dbReference>
<evidence type="ECO:0000256" key="5">
    <source>
        <dbReference type="ARBA" id="ARBA00022975"/>
    </source>
</evidence>
<comment type="catalytic activity">
    <reaction evidence="6">
        <text>orotidine 5'-phosphate + diphosphate = orotate + 5-phospho-alpha-D-ribose 1-diphosphate</text>
        <dbReference type="Rhea" id="RHEA:10380"/>
        <dbReference type="ChEBI" id="CHEBI:30839"/>
        <dbReference type="ChEBI" id="CHEBI:33019"/>
        <dbReference type="ChEBI" id="CHEBI:57538"/>
        <dbReference type="ChEBI" id="CHEBI:58017"/>
        <dbReference type="EC" id="2.4.2.10"/>
    </reaction>
</comment>
<comment type="pathway">
    <text evidence="1 6">Pyrimidine metabolism; UMP biosynthesis via de novo pathway; UMP from orotate: step 1/2.</text>
</comment>
<dbReference type="GO" id="GO:0004588">
    <property type="term" value="F:orotate phosphoribosyltransferase activity"/>
    <property type="evidence" value="ECO:0007669"/>
    <property type="project" value="UniProtKB-UniRule"/>
</dbReference>
<feature type="binding site" description="in other chain" evidence="6">
    <location>
        <position position="97"/>
    </location>
    <ligand>
        <name>5-phospho-alpha-D-ribose 1-diphosphate</name>
        <dbReference type="ChEBI" id="CHEBI:58017"/>
        <note>ligand shared between dimeric partners</note>
    </ligand>
</feature>
<dbReference type="EC" id="2.4.2.10" evidence="2 6"/>
<comment type="cofactor">
    <cofactor evidence="6">
        <name>Mg(2+)</name>
        <dbReference type="ChEBI" id="CHEBI:18420"/>
    </cofactor>
</comment>
<dbReference type="GO" id="GO:0000287">
    <property type="term" value="F:magnesium ion binding"/>
    <property type="evidence" value="ECO:0007669"/>
    <property type="project" value="UniProtKB-UniRule"/>
</dbReference>
<dbReference type="InterPro" id="IPR000836">
    <property type="entry name" value="PRTase_dom"/>
</dbReference>
<keyword evidence="5 6" id="KW-0665">Pyrimidine biosynthesis</keyword>
<comment type="similarity">
    <text evidence="6">Belongs to the purine/pyrimidine phosphoribosyltransferase family. PyrE subfamily.</text>
</comment>
<dbReference type="GO" id="GO:0044205">
    <property type="term" value="P:'de novo' UMP biosynthetic process"/>
    <property type="evidence" value="ECO:0007669"/>
    <property type="project" value="UniProtKB-UniRule"/>
</dbReference>
<dbReference type="SUPFAM" id="SSF53271">
    <property type="entry name" value="PRTase-like"/>
    <property type="match status" value="1"/>
</dbReference>
<comment type="caution">
    <text evidence="7">The sequence shown here is derived from an EMBL/GenBank/DDBJ whole genome shotgun (WGS) entry which is preliminary data.</text>
</comment>
<evidence type="ECO:0000256" key="6">
    <source>
        <dbReference type="HAMAP-Rule" id="MF_01208"/>
    </source>
</evidence>
<feature type="binding site" evidence="6">
    <location>
        <position position="102"/>
    </location>
    <ligand>
        <name>5-phospho-alpha-D-ribose 1-diphosphate</name>
        <dbReference type="ChEBI" id="CHEBI:58017"/>
        <note>ligand shared between dimeric partners</note>
    </ligand>
</feature>
<evidence type="ECO:0000313" key="8">
    <source>
        <dbReference type="Proteomes" id="UP000189670"/>
    </source>
</evidence>
<dbReference type="PANTHER" id="PTHR19278">
    <property type="entry name" value="OROTATE PHOSPHORIBOSYLTRANSFERASE"/>
    <property type="match status" value="1"/>
</dbReference>
<evidence type="ECO:0000256" key="1">
    <source>
        <dbReference type="ARBA" id="ARBA00004889"/>
    </source>
</evidence>
<dbReference type="GO" id="GO:0019856">
    <property type="term" value="P:pyrimidine nucleobase biosynthetic process"/>
    <property type="evidence" value="ECO:0007669"/>
    <property type="project" value="TreeGrafter"/>
</dbReference>
<dbReference type="CDD" id="cd06223">
    <property type="entry name" value="PRTases_typeI"/>
    <property type="match status" value="1"/>
</dbReference>
<evidence type="ECO:0000256" key="3">
    <source>
        <dbReference type="ARBA" id="ARBA00022676"/>
    </source>
</evidence>
<protein>
    <recommendedName>
        <fullName evidence="2 6">Orotate phosphoribosyltransferase</fullName>
        <shortName evidence="6">OPRT</shortName>
        <shortName evidence="6">OPRTase</shortName>
        <ecNumber evidence="2 6">2.4.2.10</ecNumber>
    </recommendedName>
</protein>
<comment type="function">
    <text evidence="6">Catalyzes the transfer of a ribosyl phosphate group from 5-phosphoribose 1-diphosphate to orotate, leading to the formation of orotidine monophosphate (OMP).</text>
</comment>
<evidence type="ECO:0000256" key="4">
    <source>
        <dbReference type="ARBA" id="ARBA00022679"/>
    </source>
</evidence>
<evidence type="ECO:0000256" key="2">
    <source>
        <dbReference type="ARBA" id="ARBA00011971"/>
    </source>
</evidence>
<feature type="binding site" evidence="6">
    <location>
        <position position="126"/>
    </location>
    <ligand>
        <name>orotate</name>
        <dbReference type="ChEBI" id="CHEBI:30839"/>
    </ligand>
</feature>
<dbReference type="HAMAP" id="MF_01208">
    <property type="entry name" value="PyrE"/>
    <property type="match status" value="1"/>
</dbReference>
<sequence>MKQKLIQLIAQKSFNYSETPTFKLASGKLSQYYVNCKPTVLDPYGMNLVGHLVFEKLDHEVITAVGGLTFGADPIAVATSFVSGLKKQPMNAFSVRKQQKDHGMIRWIEGDIQAGSHVAILEDVATTGGSTIKAIERVRSEGLVVSQVVVLVDRQEGGLDNIRNVVDNVDAIVSRDDIMMHLADRAAQGEI</sequence>
<feature type="binding site" description="in other chain" evidence="6">
    <location>
        <begin position="122"/>
        <end position="130"/>
    </location>
    <ligand>
        <name>5-phospho-alpha-D-ribose 1-diphosphate</name>
        <dbReference type="ChEBI" id="CHEBI:58017"/>
        <note>ligand shared between dimeric partners</note>
    </ligand>
</feature>
<feature type="binding site" evidence="6">
    <location>
        <position position="100"/>
    </location>
    <ligand>
        <name>5-phospho-alpha-D-ribose 1-diphosphate</name>
        <dbReference type="ChEBI" id="CHEBI:58017"/>
        <note>ligand shared between dimeric partners</note>
    </ligand>
</feature>
<dbReference type="InterPro" id="IPR029057">
    <property type="entry name" value="PRTase-like"/>
</dbReference>
<gene>
    <name evidence="6" type="primary">pyrE</name>
    <name evidence="7" type="ORF">OMM_06079</name>
</gene>
<feature type="binding site" evidence="6">
    <location>
        <position position="154"/>
    </location>
    <ligand>
        <name>orotate</name>
        <dbReference type="ChEBI" id="CHEBI:30839"/>
    </ligand>
</feature>
<proteinExistence type="inferred from homology"/>
<accession>A0A1V1NRY6</accession>
<dbReference type="Gene3D" id="3.40.50.2020">
    <property type="match status" value="1"/>
</dbReference>
<name>A0A1V1NRY6_9BACT</name>